<dbReference type="Proteomes" id="UP000215335">
    <property type="component" value="Unassembled WGS sequence"/>
</dbReference>
<sequence length="109" mass="11883">MGREEEPTASPCTTLLVKSRCVEVSWAGEQDWLSVVGEAVGWSLTVSVQAGDWSAKSTAARRQELCLLQSKKVKSVARSRLSAGQVLHVDVLHQQPYHAVVARQQRVAG</sequence>
<comment type="caution">
    <text evidence="1">The sequence shown here is derived from an EMBL/GenBank/DDBJ whole genome shotgun (WGS) entry which is preliminary data.</text>
</comment>
<gene>
    <name evidence="1" type="ORF">TSAR_015615</name>
</gene>
<proteinExistence type="predicted"/>
<organism evidence="1 2">
    <name type="scientific">Trichomalopsis sarcophagae</name>
    <dbReference type="NCBI Taxonomy" id="543379"/>
    <lineage>
        <taxon>Eukaryota</taxon>
        <taxon>Metazoa</taxon>
        <taxon>Ecdysozoa</taxon>
        <taxon>Arthropoda</taxon>
        <taxon>Hexapoda</taxon>
        <taxon>Insecta</taxon>
        <taxon>Pterygota</taxon>
        <taxon>Neoptera</taxon>
        <taxon>Endopterygota</taxon>
        <taxon>Hymenoptera</taxon>
        <taxon>Apocrita</taxon>
        <taxon>Proctotrupomorpha</taxon>
        <taxon>Chalcidoidea</taxon>
        <taxon>Pteromalidae</taxon>
        <taxon>Pteromalinae</taxon>
        <taxon>Trichomalopsis</taxon>
    </lineage>
</organism>
<name>A0A232ENY3_9HYME</name>
<accession>A0A232ENY3</accession>
<dbReference type="AlphaFoldDB" id="A0A232ENY3"/>
<reference evidence="1 2" key="1">
    <citation type="journal article" date="2017" name="Curr. Biol.">
        <title>The Evolution of Venom by Co-option of Single-Copy Genes.</title>
        <authorList>
            <person name="Martinson E.O."/>
            <person name="Mrinalini"/>
            <person name="Kelkar Y.D."/>
            <person name="Chang C.H."/>
            <person name="Werren J.H."/>
        </authorList>
    </citation>
    <scope>NUCLEOTIDE SEQUENCE [LARGE SCALE GENOMIC DNA]</scope>
    <source>
        <strain evidence="1 2">Alberta</strain>
        <tissue evidence="1">Whole body</tissue>
    </source>
</reference>
<evidence type="ECO:0000313" key="1">
    <source>
        <dbReference type="EMBL" id="OXU20064.1"/>
    </source>
</evidence>
<evidence type="ECO:0000313" key="2">
    <source>
        <dbReference type="Proteomes" id="UP000215335"/>
    </source>
</evidence>
<keyword evidence="2" id="KW-1185">Reference proteome</keyword>
<dbReference type="EMBL" id="NNAY01003043">
    <property type="protein sequence ID" value="OXU20064.1"/>
    <property type="molecule type" value="Genomic_DNA"/>
</dbReference>
<protein>
    <submittedName>
        <fullName evidence="1">Uncharacterized protein</fullName>
    </submittedName>
</protein>